<keyword evidence="6 8" id="KW-0057">Aromatic amino acid biosynthesis</keyword>
<dbReference type="EMBL" id="LITT01000008">
    <property type="protein sequence ID" value="OAA91097.1"/>
    <property type="molecule type" value="Genomic_DNA"/>
</dbReference>
<dbReference type="GO" id="GO:0003849">
    <property type="term" value="F:3-deoxy-7-phosphoheptulonate synthase activity"/>
    <property type="evidence" value="ECO:0007669"/>
    <property type="project" value="UniProtKB-EC"/>
</dbReference>
<dbReference type="NCBIfam" id="TIGR00034">
    <property type="entry name" value="aroFGH"/>
    <property type="match status" value="1"/>
</dbReference>
<feature type="domain" description="DAHP synthetase I/KDSA" evidence="9">
    <location>
        <begin position="37"/>
        <end position="333"/>
    </location>
</feature>
<proteinExistence type="inferred from homology"/>
<dbReference type="GO" id="GO:0008652">
    <property type="term" value="P:amino acid biosynthetic process"/>
    <property type="evidence" value="ECO:0007669"/>
    <property type="project" value="UniProtKB-KW"/>
</dbReference>
<comment type="catalytic activity">
    <reaction evidence="7 8">
        <text>D-erythrose 4-phosphate + phosphoenolpyruvate + H2O = 7-phospho-2-dehydro-3-deoxy-D-arabino-heptonate + phosphate</text>
        <dbReference type="Rhea" id="RHEA:14717"/>
        <dbReference type="ChEBI" id="CHEBI:15377"/>
        <dbReference type="ChEBI" id="CHEBI:16897"/>
        <dbReference type="ChEBI" id="CHEBI:43474"/>
        <dbReference type="ChEBI" id="CHEBI:58394"/>
        <dbReference type="ChEBI" id="CHEBI:58702"/>
        <dbReference type="EC" id="2.5.1.54"/>
    </reaction>
</comment>
<dbReference type="Proteomes" id="UP000077407">
    <property type="component" value="Unassembled WGS sequence"/>
</dbReference>
<dbReference type="Pfam" id="PF00793">
    <property type="entry name" value="DAHP_synth_1"/>
    <property type="match status" value="1"/>
</dbReference>
<dbReference type="EC" id="2.5.1.54" evidence="8"/>
<dbReference type="PIRSF" id="PIRSF001361">
    <property type="entry name" value="DAHP_synthase"/>
    <property type="match status" value="1"/>
</dbReference>
<dbReference type="SUPFAM" id="SSF51569">
    <property type="entry name" value="Aldolase"/>
    <property type="match status" value="1"/>
</dbReference>
<gene>
    <name evidence="10" type="primary">aroG</name>
    <name evidence="10" type="ORF">WY13_00927</name>
</gene>
<dbReference type="GO" id="GO:0005737">
    <property type="term" value="C:cytoplasm"/>
    <property type="evidence" value="ECO:0007669"/>
    <property type="project" value="TreeGrafter"/>
</dbReference>
<dbReference type="InterPro" id="IPR006218">
    <property type="entry name" value="DAHP1/KDSA"/>
</dbReference>
<evidence type="ECO:0000259" key="9">
    <source>
        <dbReference type="Pfam" id="PF00793"/>
    </source>
</evidence>
<name>A0A166RT79_9CLOT</name>
<dbReference type="UniPathway" id="UPA00053">
    <property type="reaction ID" value="UER00084"/>
</dbReference>
<dbReference type="GO" id="GO:0009423">
    <property type="term" value="P:chorismate biosynthetic process"/>
    <property type="evidence" value="ECO:0007669"/>
    <property type="project" value="UniProtKB-UniPathway"/>
</dbReference>
<evidence type="ECO:0000313" key="10">
    <source>
        <dbReference type="EMBL" id="OAA91097.1"/>
    </source>
</evidence>
<comment type="similarity">
    <text evidence="3 8">Belongs to the class-I DAHP synthase family.</text>
</comment>
<sequence>MSMEFIKKIPTAQEIIQEMPLPNYIKGIKENRDVEIKKIFQNEDDKFLLIIGPCSADNEDSVCEYIERLAKVQEKVKDYIVIIPRIYTNKPRTTGEGYKGMAHQPDLHKKPDLVEGIRAIRRMHIKALSEYYMPAADEMLYPENYAYLSDVLSYHAVGARSVEDQQHRFTVSGVDMPVGMKNPTSGDIHVMLNSIKAAQLGHSFIYNGWEIKTSGNPLAHAVLRGAVDSYGRNIPNYHYENLTYLASEYEKQGLLNPAIIVDTNHANSMKLYKEQPRIAREVLMSRKYNSTLKKMIKGLMIESYLVGGKQDVNDGIYGKSITDPCLGWEDTENLIYYIAENV</sequence>
<comment type="pathway">
    <text evidence="2 8">Metabolic intermediate biosynthesis; chorismate biosynthesis; chorismate from D-erythrose 4-phosphate and phosphoenolpyruvate: step 1/7.</text>
</comment>
<dbReference type="NCBIfam" id="NF009395">
    <property type="entry name" value="PRK12755.1"/>
    <property type="match status" value="1"/>
</dbReference>
<dbReference type="AlphaFoldDB" id="A0A166RT79"/>
<dbReference type="PANTHER" id="PTHR21225:SF12">
    <property type="entry name" value="PHOSPHO-2-DEHYDRO-3-DEOXYHEPTONATE ALDOLASE, TYROSINE-INHIBITED"/>
    <property type="match status" value="1"/>
</dbReference>
<comment type="function">
    <text evidence="1 8">Stereospecific condensation of phosphoenolpyruvate (PEP) and D-erythrose-4-phosphate (E4P) giving rise to 3-deoxy-D-arabino-heptulosonate-7-phosphate (DAHP).</text>
</comment>
<dbReference type="InterPro" id="IPR013785">
    <property type="entry name" value="Aldolase_TIM"/>
</dbReference>
<dbReference type="PATRIC" id="fig|1538.10.peg.1431"/>
<evidence type="ECO:0000256" key="7">
    <source>
        <dbReference type="ARBA" id="ARBA00047508"/>
    </source>
</evidence>
<organism evidence="10 11">
    <name type="scientific">Clostridium ljungdahlii</name>
    <dbReference type="NCBI Taxonomy" id="1538"/>
    <lineage>
        <taxon>Bacteria</taxon>
        <taxon>Bacillati</taxon>
        <taxon>Bacillota</taxon>
        <taxon>Clostridia</taxon>
        <taxon>Eubacteriales</taxon>
        <taxon>Clostridiaceae</taxon>
        <taxon>Clostridium</taxon>
    </lineage>
</organism>
<evidence type="ECO:0000313" key="11">
    <source>
        <dbReference type="Proteomes" id="UP000077407"/>
    </source>
</evidence>
<evidence type="ECO:0000256" key="4">
    <source>
        <dbReference type="ARBA" id="ARBA00022605"/>
    </source>
</evidence>
<dbReference type="OrthoDB" id="9807331at2"/>
<evidence type="ECO:0000256" key="1">
    <source>
        <dbReference type="ARBA" id="ARBA00003726"/>
    </source>
</evidence>
<keyword evidence="4 8" id="KW-0028">Amino-acid biosynthesis</keyword>
<evidence type="ECO:0000256" key="5">
    <source>
        <dbReference type="ARBA" id="ARBA00022679"/>
    </source>
</evidence>
<protein>
    <recommendedName>
        <fullName evidence="8">Phospho-2-dehydro-3-deoxyheptonate aldolase</fullName>
        <ecNumber evidence="8">2.5.1.54</ecNumber>
    </recommendedName>
</protein>
<dbReference type="InterPro" id="IPR006219">
    <property type="entry name" value="DAHP_synth_1"/>
</dbReference>
<accession>A0A166RT79</accession>
<dbReference type="PANTHER" id="PTHR21225">
    <property type="entry name" value="PHOSPHO-2-DEHYDRO-3-DEOXYHEPTONATE ALDOLASE DAHP SYNTHETASE"/>
    <property type="match status" value="1"/>
</dbReference>
<evidence type="ECO:0000256" key="2">
    <source>
        <dbReference type="ARBA" id="ARBA00004688"/>
    </source>
</evidence>
<evidence type="ECO:0000256" key="6">
    <source>
        <dbReference type="ARBA" id="ARBA00023141"/>
    </source>
</evidence>
<evidence type="ECO:0000256" key="8">
    <source>
        <dbReference type="PIRNR" id="PIRNR001361"/>
    </source>
</evidence>
<keyword evidence="5 8" id="KW-0808">Transferase</keyword>
<comment type="caution">
    <text evidence="10">The sequence shown here is derived from an EMBL/GenBank/DDBJ whole genome shotgun (WGS) entry which is preliminary data.</text>
</comment>
<evidence type="ECO:0000256" key="3">
    <source>
        <dbReference type="ARBA" id="ARBA00007985"/>
    </source>
</evidence>
<dbReference type="Gene3D" id="3.20.20.70">
    <property type="entry name" value="Aldolase class I"/>
    <property type="match status" value="1"/>
</dbReference>
<dbReference type="GO" id="GO:0009073">
    <property type="term" value="P:aromatic amino acid family biosynthetic process"/>
    <property type="evidence" value="ECO:0007669"/>
    <property type="project" value="UniProtKB-KW"/>
</dbReference>
<reference evidence="10 11" key="1">
    <citation type="journal article" date="2015" name="Biotechnol. Bioeng.">
        <title>Genome sequence and phenotypic characterization of Caulobacter segnis.</title>
        <authorList>
            <person name="Patel S."/>
            <person name="Fletcher B."/>
            <person name="Scott D.C."/>
            <person name="Ely B."/>
        </authorList>
    </citation>
    <scope>NUCLEOTIDE SEQUENCE [LARGE SCALE GENOMIC DNA]</scope>
    <source>
        <strain evidence="10 11">ERI-2</strain>
    </source>
</reference>